<dbReference type="Proteomes" id="UP001221757">
    <property type="component" value="Unassembled WGS sequence"/>
</dbReference>
<feature type="region of interest" description="Disordered" evidence="1">
    <location>
        <begin position="1"/>
        <end position="39"/>
    </location>
</feature>
<gene>
    <name evidence="2" type="ORF">B0H17DRAFT_1150143</name>
</gene>
<evidence type="ECO:0000313" key="3">
    <source>
        <dbReference type="Proteomes" id="UP001221757"/>
    </source>
</evidence>
<name>A0AAD7BVL1_MYCRO</name>
<protein>
    <submittedName>
        <fullName evidence="2">Uncharacterized protein</fullName>
    </submittedName>
</protein>
<proteinExistence type="predicted"/>
<feature type="compositionally biased region" description="Low complexity" evidence="1">
    <location>
        <begin position="1"/>
        <end position="16"/>
    </location>
</feature>
<reference evidence="2" key="1">
    <citation type="submission" date="2023-03" db="EMBL/GenBank/DDBJ databases">
        <title>Massive genome expansion in bonnet fungi (Mycena s.s.) driven by repeated elements and novel gene families across ecological guilds.</title>
        <authorList>
            <consortium name="Lawrence Berkeley National Laboratory"/>
            <person name="Harder C.B."/>
            <person name="Miyauchi S."/>
            <person name="Viragh M."/>
            <person name="Kuo A."/>
            <person name="Thoen E."/>
            <person name="Andreopoulos B."/>
            <person name="Lu D."/>
            <person name="Skrede I."/>
            <person name="Drula E."/>
            <person name="Henrissat B."/>
            <person name="Morin E."/>
            <person name="Kohler A."/>
            <person name="Barry K."/>
            <person name="LaButti K."/>
            <person name="Morin E."/>
            <person name="Salamov A."/>
            <person name="Lipzen A."/>
            <person name="Mereny Z."/>
            <person name="Hegedus B."/>
            <person name="Baldrian P."/>
            <person name="Stursova M."/>
            <person name="Weitz H."/>
            <person name="Taylor A."/>
            <person name="Grigoriev I.V."/>
            <person name="Nagy L.G."/>
            <person name="Martin F."/>
            <person name="Kauserud H."/>
        </authorList>
    </citation>
    <scope>NUCLEOTIDE SEQUENCE</scope>
    <source>
        <strain evidence="2">CBHHK067</strain>
    </source>
</reference>
<dbReference type="EMBL" id="JARKIE010000506">
    <property type="protein sequence ID" value="KAJ7631787.1"/>
    <property type="molecule type" value="Genomic_DNA"/>
</dbReference>
<comment type="caution">
    <text evidence="2">The sequence shown here is derived from an EMBL/GenBank/DDBJ whole genome shotgun (WGS) entry which is preliminary data.</text>
</comment>
<feature type="compositionally biased region" description="Basic residues" evidence="1">
    <location>
        <begin position="26"/>
        <end position="39"/>
    </location>
</feature>
<keyword evidence="3" id="KW-1185">Reference proteome</keyword>
<feature type="region of interest" description="Disordered" evidence="1">
    <location>
        <begin position="178"/>
        <end position="242"/>
    </location>
</feature>
<organism evidence="2 3">
    <name type="scientific">Mycena rosella</name>
    <name type="common">Pink bonnet</name>
    <name type="synonym">Agaricus rosellus</name>
    <dbReference type="NCBI Taxonomy" id="1033263"/>
    <lineage>
        <taxon>Eukaryota</taxon>
        <taxon>Fungi</taxon>
        <taxon>Dikarya</taxon>
        <taxon>Basidiomycota</taxon>
        <taxon>Agaricomycotina</taxon>
        <taxon>Agaricomycetes</taxon>
        <taxon>Agaricomycetidae</taxon>
        <taxon>Agaricales</taxon>
        <taxon>Marasmiineae</taxon>
        <taxon>Mycenaceae</taxon>
        <taxon>Mycena</taxon>
    </lineage>
</organism>
<accession>A0AAD7BVL1</accession>
<dbReference type="AlphaFoldDB" id="A0AAD7BVL1"/>
<evidence type="ECO:0000313" key="2">
    <source>
        <dbReference type="EMBL" id="KAJ7631787.1"/>
    </source>
</evidence>
<evidence type="ECO:0000256" key="1">
    <source>
        <dbReference type="SAM" id="MobiDB-lite"/>
    </source>
</evidence>
<sequence>MTNSARAQAAATQAAAKAREDEKPTKTRPGRPPGKSKKSKISDVELCSCSWNTDLALMWTLITAIEDDPETSASLFLGAGAILLSGGKPKTHFYLNLEAFAKAIKPKEKKAWASLIPASLTDKAREHINEMGQTGAGIGGEDGTLSGSELTTKWDVIKVDSPWFWHMQTLIAARPNLQPVGLGKDNTFHDDDDRSSAPDDIPDLPTNSPSDSADLIDSDSDADLPSAPMLAQSTGSGKREQK</sequence>
<feature type="compositionally biased region" description="Basic and acidic residues" evidence="1">
    <location>
        <begin position="186"/>
        <end position="197"/>
    </location>
</feature>